<dbReference type="GeneID" id="24110001"/>
<evidence type="ECO:0000313" key="1">
    <source>
        <dbReference type="EMBL" id="GAC97135.1"/>
    </source>
</evidence>
<protein>
    <submittedName>
        <fullName evidence="1">Uncharacterized protein</fullName>
    </submittedName>
</protein>
<dbReference type="EMBL" id="DF238808">
    <property type="protein sequence ID" value="GAC97135.1"/>
    <property type="molecule type" value="Genomic_DNA"/>
</dbReference>
<gene>
    <name evidence="1" type="ORF">PHSY_004720</name>
</gene>
<dbReference type="HOGENOM" id="CLU_1563554_0_0_1"/>
<dbReference type="Proteomes" id="UP000014071">
    <property type="component" value="Unassembled WGS sequence"/>
</dbReference>
<accession>R9PG94</accession>
<keyword evidence="2" id="KW-1185">Reference proteome</keyword>
<dbReference type="AlphaFoldDB" id="R9PG94"/>
<evidence type="ECO:0000313" key="2">
    <source>
        <dbReference type="Proteomes" id="UP000014071"/>
    </source>
</evidence>
<reference evidence="2" key="1">
    <citation type="journal article" date="2013" name="Genome Announc.">
        <title>Draft genome sequence of the basidiomycetous yeast-like fungus Pseudozyma hubeiensis SY62, which produces an abundant amount of the biosurfactant mannosylerythritol lipids.</title>
        <authorList>
            <person name="Konishi M."/>
            <person name="Hatada Y."/>
            <person name="Horiuchi J."/>
        </authorList>
    </citation>
    <scope>NUCLEOTIDE SEQUENCE [LARGE SCALE GENOMIC DNA]</scope>
    <source>
        <strain evidence="2">SY62</strain>
    </source>
</reference>
<name>R9PG94_PSEHS</name>
<sequence length="171" mass="19425">MRSLSVICMICEGASNYPNCCCTHDQSPDLSENKLLYTETIAWATNKTAADHNTAAEKVERSICRRSELDVLTKPDEACPISHCLLHDSCYSLPEITDAPRYPHARLCRAVKDRHQLLRNHTLSSELRPQRVRMLLLHTSEMRLHAPCTEVCYNCTPPLLFAQSTEARTEQ</sequence>
<dbReference type="RefSeq" id="XP_012190722.1">
    <property type="nucleotide sequence ID" value="XM_012335332.1"/>
</dbReference>
<organism evidence="1 2">
    <name type="scientific">Pseudozyma hubeiensis (strain SY62)</name>
    <name type="common">Yeast</name>
    <dbReference type="NCBI Taxonomy" id="1305764"/>
    <lineage>
        <taxon>Eukaryota</taxon>
        <taxon>Fungi</taxon>
        <taxon>Dikarya</taxon>
        <taxon>Basidiomycota</taxon>
        <taxon>Ustilaginomycotina</taxon>
        <taxon>Ustilaginomycetes</taxon>
        <taxon>Ustilaginales</taxon>
        <taxon>Ustilaginaceae</taxon>
        <taxon>Pseudozyma</taxon>
    </lineage>
</organism>
<proteinExistence type="predicted"/>